<dbReference type="Proteomes" id="UP000325517">
    <property type="component" value="Chromosome"/>
</dbReference>
<gene>
    <name evidence="1" type="ORF">PB01_02765</name>
</gene>
<accession>A0A5J6SIX3</accession>
<reference evidence="1 2" key="1">
    <citation type="submission" date="2018-07" db="EMBL/GenBank/DDBJ databases">
        <title>Complete genome sequence of Psychrobacillus sp. PB01, isolated from iceberg, and comparative genome analysis of Psychrobacillus strains.</title>
        <authorList>
            <person name="Lee P.C."/>
        </authorList>
    </citation>
    <scope>NUCLEOTIDE SEQUENCE [LARGE SCALE GENOMIC DNA]</scope>
    <source>
        <strain evidence="1 2">PB01</strain>
    </source>
</reference>
<evidence type="ECO:0000313" key="1">
    <source>
        <dbReference type="EMBL" id="QFF97821.1"/>
    </source>
</evidence>
<dbReference type="KEGG" id="psyo:PB01_02765"/>
<proteinExistence type="predicted"/>
<evidence type="ECO:0000313" key="2">
    <source>
        <dbReference type="Proteomes" id="UP000325517"/>
    </source>
</evidence>
<keyword evidence="2" id="KW-1185">Reference proteome</keyword>
<dbReference type="EMBL" id="CP031223">
    <property type="protein sequence ID" value="QFF97821.1"/>
    <property type="molecule type" value="Genomic_DNA"/>
</dbReference>
<dbReference type="AlphaFoldDB" id="A0A5J6SIX3"/>
<name>A0A5J6SIX3_9BACI</name>
<organism evidence="1 2">
    <name type="scientific">Psychrobacillus glaciei</name>
    <dbReference type="NCBI Taxonomy" id="2283160"/>
    <lineage>
        <taxon>Bacteria</taxon>
        <taxon>Bacillati</taxon>
        <taxon>Bacillota</taxon>
        <taxon>Bacilli</taxon>
        <taxon>Bacillales</taxon>
        <taxon>Bacillaceae</taxon>
        <taxon>Psychrobacillus</taxon>
    </lineage>
</organism>
<protein>
    <submittedName>
        <fullName evidence="1">Uncharacterized protein</fullName>
    </submittedName>
</protein>
<sequence length="81" mass="9564">MVEGIELHNVSKSRGLMPYLQQKATFYPSLKARRIKPLWSKRPWHVTHGYDRATREALPVFSSYRRVWCTSDNKQGNQMPM</sequence>